<reference evidence="2" key="1">
    <citation type="submission" date="2017-12" db="EMBL/GenBank/DDBJ databases">
        <title>Draft genome sequence of Telmatospirillum siberiense 26-4b1T, an acidotolerant peatland alphaproteobacterium potentially involved in sulfur cycling.</title>
        <authorList>
            <person name="Hausmann B."/>
            <person name="Pjevac P."/>
            <person name="Schreck K."/>
            <person name="Herbold C.W."/>
            <person name="Daims H."/>
            <person name="Wagner M."/>
            <person name="Pester M."/>
            <person name="Loy A."/>
        </authorList>
    </citation>
    <scope>NUCLEOTIDE SEQUENCE [LARGE SCALE GENOMIC DNA]</scope>
    <source>
        <strain evidence="2">26-4b1</strain>
    </source>
</reference>
<evidence type="ECO:0000313" key="2">
    <source>
        <dbReference type="Proteomes" id="UP000233293"/>
    </source>
</evidence>
<dbReference type="EMBL" id="PIUM01000040">
    <property type="protein sequence ID" value="PKU21997.1"/>
    <property type="molecule type" value="Genomic_DNA"/>
</dbReference>
<keyword evidence="2" id="KW-1185">Reference proteome</keyword>
<dbReference type="AlphaFoldDB" id="A0A2N3PNN3"/>
<comment type="caution">
    <text evidence="1">The sequence shown here is derived from an EMBL/GenBank/DDBJ whole genome shotgun (WGS) entry which is preliminary data.</text>
</comment>
<name>A0A2N3PNN3_9PROT</name>
<evidence type="ECO:0000313" key="1">
    <source>
        <dbReference type="EMBL" id="PKU21997.1"/>
    </source>
</evidence>
<accession>A0A2N3PNN3</accession>
<sequence>MFRKTCALNDLVPQQSSSPPPTLPPVTESFARMRLECAQVQQGVANGEIKSWGDFEAALDMVGVDHLLIAGENAKGEPVWTSWVRNRKTGEIVACVSVYKTFTMRALVKSFGPHPKWDRAGGRPSAKRKASNEPKFIVLADDAILVEQSDVRVPAGIGIGELPSGVYDLDLGERTGTVMIHPDGARVYYDGDRQPIRVVAGSPSAATVTPGQSSPVAAAG</sequence>
<dbReference type="RefSeq" id="WP_101253219.1">
    <property type="nucleotide sequence ID" value="NZ_PIUM01000040.1"/>
</dbReference>
<proteinExistence type="predicted"/>
<protein>
    <submittedName>
        <fullName evidence="1">Uncharacterized protein</fullName>
    </submittedName>
</protein>
<dbReference type="Proteomes" id="UP000233293">
    <property type="component" value="Unassembled WGS sequence"/>
</dbReference>
<organism evidence="1 2">
    <name type="scientific">Telmatospirillum siberiense</name>
    <dbReference type="NCBI Taxonomy" id="382514"/>
    <lineage>
        <taxon>Bacteria</taxon>
        <taxon>Pseudomonadati</taxon>
        <taxon>Pseudomonadota</taxon>
        <taxon>Alphaproteobacteria</taxon>
        <taxon>Rhodospirillales</taxon>
        <taxon>Rhodospirillaceae</taxon>
        <taxon>Telmatospirillum</taxon>
    </lineage>
</organism>
<gene>
    <name evidence="1" type="ORF">CWS72_24135</name>
</gene>